<feature type="region of interest" description="Disordered" evidence="1">
    <location>
        <begin position="186"/>
        <end position="248"/>
    </location>
</feature>
<evidence type="ECO:0000259" key="2">
    <source>
        <dbReference type="Pfam" id="PF24840"/>
    </source>
</evidence>
<sequence>MQNPSVEIHAVIKLVHSSISPDIQKAAVNKYFAADAAFRHPLYRVEPGPLSRERLLGIYQWYRIISPKIEVDIRDVFYDRLHDIVFVDLAQTLHFRFSPFNPIACRSLSRFTLRKCDDVHYICLQEDFFHPGDLAALLSPPLIPIVRTILFASVIASNILAKWARLFGIWRASDVDHVNAEDVAAKPVKPRPGEGKLRQKNRREVSRAIKRSRQSPAQEDNDLENFTRDLDRRSSASSIRTTEATGAK</sequence>
<dbReference type="Proteomes" id="UP000027222">
    <property type="component" value="Unassembled WGS sequence"/>
</dbReference>
<dbReference type="InterPro" id="IPR057514">
    <property type="entry name" value="NTF2_SigF"/>
</dbReference>
<dbReference type="PANTHER" id="PTHR35393">
    <property type="entry name" value="CHROMOSOME 1, WHOLE GENOME SHOTGUN SEQUENCE"/>
    <property type="match status" value="1"/>
</dbReference>
<feature type="compositionally biased region" description="Basic and acidic residues" evidence="1">
    <location>
        <begin position="191"/>
        <end position="207"/>
    </location>
</feature>
<accession>A0A067SYL8</accession>
<evidence type="ECO:0000313" key="3">
    <source>
        <dbReference type="EMBL" id="KDR72799.1"/>
    </source>
</evidence>
<keyword evidence="4" id="KW-1185">Reference proteome</keyword>
<dbReference type="PANTHER" id="PTHR35393:SF1">
    <property type="entry name" value="SNOAL-LIKE DOMAIN-CONTAINING PROTEIN"/>
    <property type="match status" value="1"/>
</dbReference>
<dbReference type="EMBL" id="KL142387">
    <property type="protein sequence ID" value="KDR72799.1"/>
    <property type="molecule type" value="Genomic_DNA"/>
</dbReference>
<feature type="compositionally biased region" description="Polar residues" evidence="1">
    <location>
        <begin position="235"/>
        <end position="248"/>
    </location>
</feature>
<name>A0A067SYL8_GALM3</name>
<dbReference type="AlphaFoldDB" id="A0A067SYL8"/>
<proteinExistence type="predicted"/>
<organism evidence="3 4">
    <name type="scientific">Galerina marginata (strain CBS 339.88)</name>
    <dbReference type="NCBI Taxonomy" id="685588"/>
    <lineage>
        <taxon>Eukaryota</taxon>
        <taxon>Fungi</taxon>
        <taxon>Dikarya</taxon>
        <taxon>Basidiomycota</taxon>
        <taxon>Agaricomycotina</taxon>
        <taxon>Agaricomycetes</taxon>
        <taxon>Agaricomycetidae</taxon>
        <taxon>Agaricales</taxon>
        <taxon>Agaricineae</taxon>
        <taxon>Strophariaceae</taxon>
        <taxon>Galerina</taxon>
    </lineage>
</organism>
<dbReference type="STRING" id="685588.A0A067SYL8"/>
<dbReference type="Pfam" id="PF24840">
    <property type="entry name" value="NTF2_SigF"/>
    <property type="match status" value="1"/>
</dbReference>
<evidence type="ECO:0000256" key="1">
    <source>
        <dbReference type="SAM" id="MobiDB-lite"/>
    </source>
</evidence>
<dbReference type="OrthoDB" id="2344312at2759"/>
<protein>
    <recommendedName>
        <fullName evidence="2">SigF-like NTF2-like domain-containing protein</fullName>
    </recommendedName>
</protein>
<reference evidence="4" key="1">
    <citation type="journal article" date="2014" name="Proc. Natl. Acad. Sci. U.S.A.">
        <title>Extensive sampling of basidiomycete genomes demonstrates inadequacy of the white-rot/brown-rot paradigm for wood decay fungi.</title>
        <authorList>
            <person name="Riley R."/>
            <person name="Salamov A.A."/>
            <person name="Brown D.W."/>
            <person name="Nagy L.G."/>
            <person name="Floudas D."/>
            <person name="Held B.W."/>
            <person name="Levasseur A."/>
            <person name="Lombard V."/>
            <person name="Morin E."/>
            <person name="Otillar R."/>
            <person name="Lindquist E.A."/>
            <person name="Sun H."/>
            <person name="LaButti K.M."/>
            <person name="Schmutz J."/>
            <person name="Jabbour D."/>
            <person name="Luo H."/>
            <person name="Baker S.E."/>
            <person name="Pisabarro A.G."/>
            <person name="Walton J.D."/>
            <person name="Blanchette R.A."/>
            <person name="Henrissat B."/>
            <person name="Martin F."/>
            <person name="Cullen D."/>
            <person name="Hibbett D.S."/>
            <person name="Grigoriev I.V."/>
        </authorList>
    </citation>
    <scope>NUCLEOTIDE SEQUENCE [LARGE SCALE GENOMIC DNA]</scope>
    <source>
        <strain evidence="4">CBS 339.88</strain>
    </source>
</reference>
<feature type="compositionally biased region" description="Basic and acidic residues" evidence="1">
    <location>
        <begin position="225"/>
        <end position="234"/>
    </location>
</feature>
<gene>
    <name evidence="3" type="ORF">GALMADRAFT_734354</name>
</gene>
<evidence type="ECO:0000313" key="4">
    <source>
        <dbReference type="Proteomes" id="UP000027222"/>
    </source>
</evidence>
<feature type="domain" description="SigF-like NTF2-like" evidence="2">
    <location>
        <begin position="1"/>
        <end position="169"/>
    </location>
</feature>
<dbReference type="HOGENOM" id="CLU_079426_1_0_1"/>